<evidence type="ECO:0000313" key="1">
    <source>
        <dbReference type="EMBL" id="CAB5501571.1"/>
    </source>
</evidence>
<protein>
    <submittedName>
        <fullName evidence="1">Uncharacterized protein</fullName>
    </submittedName>
</protein>
<evidence type="ECO:0000313" key="2">
    <source>
        <dbReference type="Proteomes" id="UP000643672"/>
    </source>
</evidence>
<accession>A0A8H9CFX0</accession>
<sequence length="44" mass="4998">MGNFSFFSFLRVIYYAIFRNKRNNIVGILILSVSSKILISGINA</sequence>
<dbReference type="AlphaFoldDB" id="A0A8H9CFX0"/>
<gene>
    <name evidence="1" type="ORF">THERMOS_1407</name>
</gene>
<comment type="caution">
    <text evidence="1">The sequence shown here is derived from an EMBL/GenBank/DDBJ whole genome shotgun (WGS) entry which is preliminary data.</text>
</comment>
<organism evidence="1 2">
    <name type="scientific">Bathymodiolus thermophilus thioautotrophic gill symbiont</name>
    <dbReference type="NCBI Taxonomy" id="2360"/>
    <lineage>
        <taxon>Bacteria</taxon>
        <taxon>Pseudomonadati</taxon>
        <taxon>Pseudomonadota</taxon>
        <taxon>Gammaproteobacteria</taxon>
        <taxon>sulfur-oxidizing symbionts</taxon>
    </lineage>
</organism>
<proteinExistence type="predicted"/>
<keyword evidence="2" id="KW-1185">Reference proteome</keyword>
<reference evidence="1 2" key="1">
    <citation type="submission" date="2020-05" db="EMBL/GenBank/DDBJ databases">
        <authorList>
            <person name="Petersen J."/>
            <person name="Sayavedra L."/>
        </authorList>
    </citation>
    <scope>NUCLEOTIDE SEQUENCE [LARGE SCALE GENOMIC DNA]</scope>
    <source>
        <strain evidence="1">B thermophilus SOXS</strain>
    </source>
</reference>
<dbReference type="Proteomes" id="UP000643672">
    <property type="component" value="Unassembled WGS sequence"/>
</dbReference>
<name>A0A8H9CFX0_9GAMM</name>
<dbReference type="EMBL" id="CAESAQ020000074">
    <property type="protein sequence ID" value="CAB5501571.1"/>
    <property type="molecule type" value="Genomic_DNA"/>
</dbReference>